<organism evidence="2 3">
    <name type="scientific">Solanum commersonii</name>
    <name type="common">Commerson's wild potato</name>
    <name type="synonym">Commerson's nightshade</name>
    <dbReference type="NCBI Taxonomy" id="4109"/>
    <lineage>
        <taxon>Eukaryota</taxon>
        <taxon>Viridiplantae</taxon>
        <taxon>Streptophyta</taxon>
        <taxon>Embryophyta</taxon>
        <taxon>Tracheophyta</taxon>
        <taxon>Spermatophyta</taxon>
        <taxon>Magnoliopsida</taxon>
        <taxon>eudicotyledons</taxon>
        <taxon>Gunneridae</taxon>
        <taxon>Pentapetalae</taxon>
        <taxon>asterids</taxon>
        <taxon>lamiids</taxon>
        <taxon>Solanales</taxon>
        <taxon>Solanaceae</taxon>
        <taxon>Solanoideae</taxon>
        <taxon>Solaneae</taxon>
        <taxon>Solanum</taxon>
    </lineage>
</organism>
<reference evidence="2 3" key="1">
    <citation type="submission" date="2020-09" db="EMBL/GenBank/DDBJ databases">
        <title>De no assembly of potato wild relative species, Solanum commersonii.</title>
        <authorList>
            <person name="Cho K."/>
        </authorList>
    </citation>
    <scope>NUCLEOTIDE SEQUENCE [LARGE SCALE GENOMIC DNA]</scope>
    <source>
        <strain evidence="2">LZ3.2</strain>
        <tissue evidence="2">Leaf</tissue>
    </source>
</reference>
<keyword evidence="3" id="KW-1185">Reference proteome</keyword>
<dbReference type="EMBL" id="JACXVP010000010">
    <property type="protein sequence ID" value="KAG5579641.1"/>
    <property type="molecule type" value="Genomic_DNA"/>
</dbReference>
<gene>
    <name evidence="2" type="ORF">H5410_050268</name>
</gene>
<dbReference type="Pfam" id="PF13966">
    <property type="entry name" value="zf-RVT"/>
    <property type="match status" value="1"/>
</dbReference>
<comment type="caution">
    <text evidence="2">The sequence shown here is derived from an EMBL/GenBank/DDBJ whole genome shotgun (WGS) entry which is preliminary data.</text>
</comment>
<proteinExistence type="predicted"/>
<accession>A0A9J5WUZ8</accession>
<dbReference type="Proteomes" id="UP000824120">
    <property type="component" value="Chromosome 10"/>
</dbReference>
<dbReference type="AlphaFoldDB" id="A0A9J5WUZ8"/>
<sequence length="101" mass="11437">MGTQIYYQAGVADEAVWKPTENWNFSCSSAKSLIRKKGNKPSSPHFPGRRLFPLKALRAKLPTNEKIRNFGVEPINCSYCSRPGMDDIDHVFVSDHFANHI</sequence>
<feature type="domain" description="Reverse transcriptase zinc-binding" evidence="1">
    <location>
        <begin position="52"/>
        <end position="100"/>
    </location>
</feature>
<dbReference type="OrthoDB" id="1301355at2759"/>
<name>A0A9J5WUZ8_SOLCO</name>
<protein>
    <recommendedName>
        <fullName evidence="1">Reverse transcriptase zinc-binding domain-containing protein</fullName>
    </recommendedName>
</protein>
<evidence type="ECO:0000313" key="3">
    <source>
        <dbReference type="Proteomes" id="UP000824120"/>
    </source>
</evidence>
<evidence type="ECO:0000313" key="2">
    <source>
        <dbReference type="EMBL" id="KAG5579641.1"/>
    </source>
</evidence>
<evidence type="ECO:0000259" key="1">
    <source>
        <dbReference type="Pfam" id="PF13966"/>
    </source>
</evidence>
<dbReference type="InterPro" id="IPR026960">
    <property type="entry name" value="RVT-Znf"/>
</dbReference>